<feature type="domain" description="AMP-dependent synthetase/ligase" evidence="1">
    <location>
        <begin position="79"/>
        <end position="478"/>
    </location>
</feature>
<gene>
    <name evidence="3" type="ORF">B0J12DRAFT_671629</name>
</gene>
<feature type="domain" description="AMP-binding enzyme C-terminal" evidence="2">
    <location>
        <begin position="533"/>
        <end position="608"/>
    </location>
</feature>
<dbReference type="InterPro" id="IPR042099">
    <property type="entry name" value="ANL_N_sf"/>
</dbReference>
<protein>
    <submittedName>
        <fullName evidence="3">Acyl-CoA synthetase/AMP-acid ligase-like protein II</fullName>
    </submittedName>
</protein>
<dbReference type="Gene3D" id="3.40.50.12780">
    <property type="entry name" value="N-terminal domain of ligase-like"/>
    <property type="match status" value="1"/>
</dbReference>
<dbReference type="InterPro" id="IPR045851">
    <property type="entry name" value="AMP-bd_C_sf"/>
</dbReference>
<dbReference type="PANTHER" id="PTHR43201:SF30">
    <property type="entry name" value="AMP-DEPENDENT SYNTHETASE_LIGASE DOMAIN-CONTAINING PROTEIN"/>
    <property type="match status" value="1"/>
</dbReference>
<evidence type="ECO:0000313" key="3">
    <source>
        <dbReference type="EMBL" id="KAH7044030.1"/>
    </source>
</evidence>
<dbReference type="Pfam" id="PF13193">
    <property type="entry name" value="AMP-binding_C"/>
    <property type="match status" value="1"/>
</dbReference>
<dbReference type="InterPro" id="IPR020845">
    <property type="entry name" value="AMP-binding_CS"/>
</dbReference>
<organism evidence="3 4">
    <name type="scientific">Macrophomina phaseolina</name>
    <dbReference type="NCBI Taxonomy" id="35725"/>
    <lineage>
        <taxon>Eukaryota</taxon>
        <taxon>Fungi</taxon>
        <taxon>Dikarya</taxon>
        <taxon>Ascomycota</taxon>
        <taxon>Pezizomycotina</taxon>
        <taxon>Dothideomycetes</taxon>
        <taxon>Dothideomycetes incertae sedis</taxon>
        <taxon>Botryosphaeriales</taxon>
        <taxon>Botryosphaeriaceae</taxon>
        <taxon>Macrophomina</taxon>
    </lineage>
</organism>
<dbReference type="PROSITE" id="PS00455">
    <property type="entry name" value="AMP_BINDING"/>
    <property type="match status" value="1"/>
</dbReference>
<dbReference type="Gene3D" id="3.30.300.30">
    <property type="match status" value="1"/>
</dbReference>
<proteinExistence type="predicted"/>
<dbReference type="EMBL" id="JAGTJR010000021">
    <property type="protein sequence ID" value="KAH7044030.1"/>
    <property type="molecule type" value="Genomic_DNA"/>
</dbReference>
<reference evidence="3 4" key="1">
    <citation type="journal article" date="2021" name="Nat. Commun.">
        <title>Genetic determinants of endophytism in the Arabidopsis root mycobiome.</title>
        <authorList>
            <person name="Mesny F."/>
            <person name="Miyauchi S."/>
            <person name="Thiergart T."/>
            <person name="Pickel B."/>
            <person name="Atanasova L."/>
            <person name="Karlsson M."/>
            <person name="Huettel B."/>
            <person name="Barry K.W."/>
            <person name="Haridas S."/>
            <person name="Chen C."/>
            <person name="Bauer D."/>
            <person name="Andreopoulos W."/>
            <person name="Pangilinan J."/>
            <person name="LaButti K."/>
            <person name="Riley R."/>
            <person name="Lipzen A."/>
            <person name="Clum A."/>
            <person name="Drula E."/>
            <person name="Henrissat B."/>
            <person name="Kohler A."/>
            <person name="Grigoriev I.V."/>
            <person name="Martin F.M."/>
            <person name="Hacquard S."/>
        </authorList>
    </citation>
    <scope>NUCLEOTIDE SEQUENCE [LARGE SCALE GENOMIC DNA]</scope>
    <source>
        <strain evidence="3 4">MPI-SDFR-AT-0080</strain>
    </source>
</reference>
<dbReference type="InterPro" id="IPR000873">
    <property type="entry name" value="AMP-dep_synth/lig_dom"/>
</dbReference>
<dbReference type="PANTHER" id="PTHR43201">
    <property type="entry name" value="ACYL-COA SYNTHETASE"/>
    <property type="match status" value="1"/>
</dbReference>
<dbReference type="SUPFAM" id="SSF56801">
    <property type="entry name" value="Acetyl-CoA synthetase-like"/>
    <property type="match status" value="1"/>
</dbReference>
<evidence type="ECO:0000313" key="4">
    <source>
        <dbReference type="Proteomes" id="UP000774617"/>
    </source>
</evidence>
<sequence>MLPRRSLVGRAPSVTAALLSPIAAARLAARAPRAWPRGNWTCLTPTSCRRGLLTRAFARGPTEPPLLEQTVGEHFASIVAEHGDRTAVISRHQQAQLSYDELDRASNALARGLQSLGVKKGDRVAVSLGNNVEYATATYALFKLGAILVPLNPAFNAAQVVSALSHLDASHLVIGTETNLPRKDPRSNIPLLTHLLPTLQSASSKVESELVPSLQGVIIVENSNSRINVDDFACLTKYQDVSSRGVDAERALPDQGLHPNEIVNIQFTSGTTSMPKAACLTHRGILNNGKSIGDRMLLTPEDLVCCPPPLFHCFGCILGFMATATHGSAIIFPTESFNPEAALRAVQDYGATAIHGVPTMFLAELELLAHGVVSPTGLDRLRTGIAAGSSIPAELMRKLHRVLNLTQLTICYGMTETSPVSAMTTTDDPVSKRIETVGRLLPHVSAKVVSPTDRTRVLAVGERGELVVSGYLTMKGYWGDEAKTSEVLVPDDEGVMWMHTGDEASMDEEGYISITGRIKDLIIKGGENIHPLEVENCLLAHPAVFEVSVVGLPDERYGEAVAAFVITHEGMSVEGNAVREWVREKLSHHLVPKYVFFVDGFPKTASGKIQKFKLKETGIALVKDGVGLA</sequence>
<dbReference type="Proteomes" id="UP000774617">
    <property type="component" value="Unassembled WGS sequence"/>
</dbReference>
<dbReference type="Pfam" id="PF00501">
    <property type="entry name" value="AMP-binding"/>
    <property type="match status" value="1"/>
</dbReference>
<evidence type="ECO:0000259" key="1">
    <source>
        <dbReference type="Pfam" id="PF00501"/>
    </source>
</evidence>
<dbReference type="InterPro" id="IPR025110">
    <property type="entry name" value="AMP-bd_C"/>
</dbReference>
<accession>A0ABQ8G6Z1</accession>
<keyword evidence="4" id="KW-1185">Reference proteome</keyword>
<name>A0ABQ8G6Z1_9PEZI</name>
<comment type="caution">
    <text evidence="3">The sequence shown here is derived from an EMBL/GenBank/DDBJ whole genome shotgun (WGS) entry which is preliminary data.</text>
</comment>
<evidence type="ECO:0000259" key="2">
    <source>
        <dbReference type="Pfam" id="PF13193"/>
    </source>
</evidence>